<dbReference type="SUPFAM" id="SSF54506">
    <property type="entry name" value="Diaminopimelate epimerase-like"/>
    <property type="match status" value="1"/>
</dbReference>
<evidence type="ECO:0000256" key="1">
    <source>
        <dbReference type="ARBA" id="ARBA00010219"/>
    </source>
</evidence>
<evidence type="ECO:0000313" key="3">
    <source>
        <dbReference type="EMBL" id="GAG52898.1"/>
    </source>
</evidence>
<evidence type="ECO:0008006" key="4">
    <source>
        <dbReference type="Google" id="ProtNLM"/>
    </source>
</evidence>
<protein>
    <recommendedName>
        <fullName evidence="4">Diaminopimelate epimerase</fullName>
    </recommendedName>
</protein>
<dbReference type="GO" id="GO:0005829">
    <property type="term" value="C:cytosol"/>
    <property type="evidence" value="ECO:0007669"/>
    <property type="project" value="TreeGrafter"/>
</dbReference>
<reference evidence="3" key="1">
    <citation type="journal article" date="2014" name="Front. Microbiol.">
        <title>High frequency of phylogenetically diverse reductive dehalogenase-homologous genes in deep subseafloor sedimentary metagenomes.</title>
        <authorList>
            <person name="Kawai M."/>
            <person name="Futagami T."/>
            <person name="Toyoda A."/>
            <person name="Takaki Y."/>
            <person name="Nishi S."/>
            <person name="Hori S."/>
            <person name="Arai W."/>
            <person name="Tsubouchi T."/>
            <person name="Morono Y."/>
            <person name="Uchiyama I."/>
            <person name="Ito T."/>
            <person name="Fujiyama A."/>
            <person name="Inagaki F."/>
            <person name="Takami H."/>
        </authorList>
    </citation>
    <scope>NUCLEOTIDE SEQUENCE</scope>
    <source>
        <strain evidence="3">Expedition CK06-06</strain>
    </source>
</reference>
<accession>X0YX84</accession>
<evidence type="ECO:0000256" key="2">
    <source>
        <dbReference type="ARBA" id="ARBA00023235"/>
    </source>
</evidence>
<name>X0YX84_9ZZZZ</name>
<dbReference type="EMBL" id="BARS01051020">
    <property type="protein sequence ID" value="GAG52898.1"/>
    <property type="molecule type" value="Genomic_DNA"/>
</dbReference>
<dbReference type="InterPro" id="IPR001653">
    <property type="entry name" value="DAP_epimerase_DapF"/>
</dbReference>
<organism evidence="3">
    <name type="scientific">marine sediment metagenome</name>
    <dbReference type="NCBI Taxonomy" id="412755"/>
    <lineage>
        <taxon>unclassified sequences</taxon>
        <taxon>metagenomes</taxon>
        <taxon>ecological metagenomes</taxon>
    </lineage>
</organism>
<comment type="caution">
    <text evidence="3">The sequence shown here is derived from an EMBL/GenBank/DDBJ whole genome shotgun (WGS) entry which is preliminary data.</text>
</comment>
<comment type="similarity">
    <text evidence="1">Belongs to the diaminopimelate epimerase family.</text>
</comment>
<dbReference type="PANTHER" id="PTHR31689">
    <property type="entry name" value="DIAMINOPIMELATE EPIMERASE, CHLOROPLASTIC"/>
    <property type="match status" value="1"/>
</dbReference>
<dbReference type="Pfam" id="PF01678">
    <property type="entry name" value="DAP_epimerase"/>
    <property type="match status" value="1"/>
</dbReference>
<dbReference type="GO" id="GO:0008837">
    <property type="term" value="F:diaminopimelate epimerase activity"/>
    <property type="evidence" value="ECO:0007669"/>
    <property type="project" value="InterPro"/>
</dbReference>
<proteinExistence type="inferred from homology"/>
<dbReference type="PANTHER" id="PTHR31689:SF0">
    <property type="entry name" value="DIAMINOPIMELATE EPIMERASE"/>
    <property type="match status" value="1"/>
</dbReference>
<dbReference type="Gene3D" id="3.10.310.10">
    <property type="entry name" value="Diaminopimelate Epimerase, Chain A, domain 1"/>
    <property type="match status" value="1"/>
</dbReference>
<dbReference type="GO" id="GO:0009089">
    <property type="term" value="P:lysine biosynthetic process via diaminopimelate"/>
    <property type="evidence" value="ECO:0007669"/>
    <property type="project" value="InterPro"/>
</dbReference>
<sequence length="68" mass="7329">MRFTKMHGAGNDYIYIDGFAERVADPAGLARAITDRHCGIGGDGLILILPSETADVRMRMFNADGSEA</sequence>
<keyword evidence="2" id="KW-0413">Isomerase</keyword>
<feature type="non-terminal residue" evidence="3">
    <location>
        <position position="68"/>
    </location>
</feature>
<dbReference type="AlphaFoldDB" id="X0YX84"/>
<gene>
    <name evidence="3" type="ORF">S01H1_76062</name>
</gene>